<evidence type="ECO:0000259" key="1">
    <source>
        <dbReference type="Pfam" id="PF00326"/>
    </source>
</evidence>
<feature type="domain" description="Peptidase S9 prolyl oligopeptidase catalytic" evidence="1">
    <location>
        <begin position="435"/>
        <end position="641"/>
    </location>
</feature>
<dbReference type="PANTHER" id="PTHR43056:SF5">
    <property type="entry name" value="PEPTIDASE S9 PROLYL OLIGOPEPTIDASE CATALYTIC DOMAIN-CONTAINING PROTEIN"/>
    <property type="match status" value="1"/>
</dbReference>
<dbReference type="SUPFAM" id="SSF69322">
    <property type="entry name" value="Tricorn protease domain 2"/>
    <property type="match status" value="1"/>
</dbReference>
<dbReference type="EMBL" id="CP073721">
    <property type="protein sequence ID" value="UWZ39325.1"/>
    <property type="molecule type" value="Genomic_DNA"/>
</dbReference>
<dbReference type="RefSeq" id="WP_260728724.1">
    <property type="nucleotide sequence ID" value="NZ_BAAABS010000056.1"/>
</dbReference>
<dbReference type="Pfam" id="PF00326">
    <property type="entry name" value="Peptidase_S9"/>
    <property type="match status" value="1"/>
</dbReference>
<dbReference type="InterPro" id="IPR011042">
    <property type="entry name" value="6-blade_b-propeller_TolB-like"/>
</dbReference>
<dbReference type="InterPro" id="IPR029058">
    <property type="entry name" value="AB_hydrolase_fold"/>
</dbReference>
<evidence type="ECO:0000313" key="3">
    <source>
        <dbReference type="Proteomes" id="UP001058271"/>
    </source>
</evidence>
<organism evidence="2 3">
    <name type="scientific">Dactylosporangium roseum</name>
    <dbReference type="NCBI Taxonomy" id="47989"/>
    <lineage>
        <taxon>Bacteria</taxon>
        <taxon>Bacillati</taxon>
        <taxon>Actinomycetota</taxon>
        <taxon>Actinomycetes</taxon>
        <taxon>Micromonosporales</taxon>
        <taxon>Micromonosporaceae</taxon>
        <taxon>Dactylosporangium</taxon>
    </lineage>
</organism>
<protein>
    <submittedName>
        <fullName evidence="2">S9 family peptidase</fullName>
    </submittedName>
</protein>
<dbReference type="Gene3D" id="3.40.50.1820">
    <property type="entry name" value="alpha/beta hydrolase"/>
    <property type="match status" value="1"/>
</dbReference>
<name>A0ABY5ZB43_9ACTN</name>
<proteinExistence type="predicted"/>
<dbReference type="PANTHER" id="PTHR43056">
    <property type="entry name" value="PEPTIDASE S9 PROLYL OLIGOPEPTIDASE"/>
    <property type="match status" value="1"/>
</dbReference>
<dbReference type="Proteomes" id="UP001058271">
    <property type="component" value="Chromosome"/>
</dbReference>
<keyword evidence="3" id="KW-1185">Reference proteome</keyword>
<reference evidence="2" key="1">
    <citation type="submission" date="2021-04" db="EMBL/GenBank/DDBJ databases">
        <title>Biosynthetic gene clusters of Dactylosporangioum roseum.</title>
        <authorList>
            <person name="Hartkoorn R.C."/>
            <person name="Beaudoing E."/>
            <person name="Hot D."/>
            <person name="Moureu S."/>
        </authorList>
    </citation>
    <scope>NUCLEOTIDE SEQUENCE</scope>
    <source>
        <strain evidence="2">NRRL B-16295</strain>
    </source>
</reference>
<dbReference type="SUPFAM" id="SSF53474">
    <property type="entry name" value="alpha/beta-Hydrolases"/>
    <property type="match status" value="1"/>
</dbReference>
<sequence>MTSGEGTMEIGVELPFGSWPSPVDPQSVAGTSVSLGDGAIYVQGRPWWAESRPGEGGRVTICRVGSDGRPEDLLGPPWDARSRVHEYGGGAWTVIGAELFFVQHDDQRIYRVFPGGQPRPVTPIADPLLSVRFGDLSPGHDGRDLLAVREAGTGKDVVRDVVAVPTGGEPIRHLAGGSRFVAFPRQSPDGSRLAWISWDHPRMPWDGTELRVAERDGVDGYGEPRTVLGGATESVLQPEWLGDRALAVLSDRSGWWNPYRVALGPDSVEAVLPGEHEIGGPLWKLRPRWYSVLTGNRLLAVRTRGDDRLCLIDMASGAVRDIDLPGFETISLTDVDVTGEHALVLCGGARQPRGLRQVDLATGAVTAIRVLSSGLPPAEFFSPARARTFVNPEGHEVHAVDYPPHHPAVRGPAGQRPPYLVWVHGGPTARSTVQVSASIAFWTSRGIGVLDVNYGGSTGYGREYRERLRGMWGVVDVADAAAAAACLVARDEADPRRLAIQGHSAGGWTVLAALATTDVFAAGISQCGVTDARLMVEHTHDFESRYLDGLVGPLPEADQLYEERSPLTNIKGMRAPVLLLQGLDDPIVPPPLAEAFREGLERHQVPHQYVAFAGEGHGFRRADTLVRCLELSLAFLGETFGFAPADDGATARPRAGLA</sequence>
<accession>A0ABY5ZB43</accession>
<dbReference type="InterPro" id="IPR001375">
    <property type="entry name" value="Peptidase_S9_cat"/>
</dbReference>
<gene>
    <name evidence="2" type="ORF">Drose_14425</name>
</gene>
<evidence type="ECO:0000313" key="2">
    <source>
        <dbReference type="EMBL" id="UWZ39325.1"/>
    </source>
</evidence>
<dbReference type="InterPro" id="IPR050585">
    <property type="entry name" value="Xaa-Pro_dipeptidyl-ppase/CocE"/>
</dbReference>
<dbReference type="Gene3D" id="2.120.10.30">
    <property type="entry name" value="TolB, C-terminal domain"/>
    <property type="match status" value="1"/>
</dbReference>